<evidence type="ECO:0000259" key="1">
    <source>
        <dbReference type="PROSITE" id="PS50097"/>
    </source>
</evidence>
<dbReference type="PROSITE" id="PS50097">
    <property type="entry name" value="BTB"/>
    <property type="match status" value="1"/>
</dbReference>
<dbReference type="Gene3D" id="3.30.710.10">
    <property type="entry name" value="Potassium Channel Kv1.1, Chain A"/>
    <property type="match status" value="1"/>
</dbReference>
<dbReference type="InterPro" id="IPR000210">
    <property type="entry name" value="BTB/POZ_dom"/>
</dbReference>
<organism evidence="2 3">
    <name type="scientific">Favolaschia claudopus</name>
    <dbReference type="NCBI Taxonomy" id="2862362"/>
    <lineage>
        <taxon>Eukaryota</taxon>
        <taxon>Fungi</taxon>
        <taxon>Dikarya</taxon>
        <taxon>Basidiomycota</taxon>
        <taxon>Agaricomycotina</taxon>
        <taxon>Agaricomycetes</taxon>
        <taxon>Agaricomycetidae</taxon>
        <taxon>Agaricales</taxon>
        <taxon>Marasmiineae</taxon>
        <taxon>Mycenaceae</taxon>
        <taxon>Favolaschia</taxon>
    </lineage>
</organism>
<protein>
    <submittedName>
        <fullName evidence="2">BTB domain-containing protein</fullName>
    </submittedName>
</protein>
<dbReference type="CDD" id="cd18186">
    <property type="entry name" value="BTB_POZ_ZBTB_KLHL-like"/>
    <property type="match status" value="1"/>
</dbReference>
<evidence type="ECO:0000313" key="3">
    <source>
        <dbReference type="Proteomes" id="UP001362999"/>
    </source>
</evidence>
<dbReference type="AlphaFoldDB" id="A0AAV9ZSE6"/>
<name>A0AAV9ZSE6_9AGAR</name>
<gene>
    <name evidence="2" type="ORF">R3P38DRAFT_228433</name>
</gene>
<proteinExistence type="predicted"/>
<feature type="domain" description="BTB" evidence="1">
    <location>
        <begin position="19"/>
        <end position="97"/>
    </location>
</feature>
<comment type="caution">
    <text evidence="2">The sequence shown here is derived from an EMBL/GenBank/DDBJ whole genome shotgun (WGS) entry which is preliminary data.</text>
</comment>
<accession>A0AAV9ZSE6</accession>
<dbReference type="Proteomes" id="UP001362999">
    <property type="component" value="Unassembled WGS sequence"/>
</dbReference>
<sequence>MSSSDIHSELQRVEGLWFPDASLILRAENSLFRVHSSILAARSSVFRDMVAFPQPRELEGGEGDIVDGLSVVRLHDSAAEVEVFLKAIFDSSFFERPPIPVDFSAVIGVLRLSHKYDVKYLFRRALSHLDSMYPTSLQEFMDVVYGEPDAYSHVRADLSPPVTMHMATLRAASEVGASWLLPAAYYRIASASRFMKSSKGCLSIADIQRCLTAQTAFVRATAESHAFLRLLPAPACQTPANCRATVSTAYGILDDWSCDQEDCDPLFGWVFDCSGPPCAHCAEMAKSLYSAVQESFWDRLPSIFGLAEWEELKKMEAAIMESTV</sequence>
<dbReference type="InterPro" id="IPR011333">
    <property type="entry name" value="SKP1/BTB/POZ_sf"/>
</dbReference>
<evidence type="ECO:0000313" key="2">
    <source>
        <dbReference type="EMBL" id="KAK6991770.1"/>
    </source>
</evidence>
<keyword evidence="3" id="KW-1185">Reference proteome</keyword>
<reference evidence="2 3" key="1">
    <citation type="journal article" date="2024" name="J Genomics">
        <title>Draft genome sequencing and assembly of Favolaschia claudopus CIRM-BRFM 2984 isolated from oak limbs.</title>
        <authorList>
            <person name="Navarro D."/>
            <person name="Drula E."/>
            <person name="Chaduli D."/>
            <person name="Cazenave R."/>
            <person name="Ahrendt S."/>
            <person name="Wang J."/>
            <person name="Lipzen A."/>
            <person name="Daum C."/>
            <person name="Barry K."/>
            <person name="Grigoriev I.V."/>
            <person name="Favel A."/>
            <person name="Rosso M.N."/>
            <person name="Martin F."/>
        </authorList>
    </citation>
    <scope>NUCLEOTIDE SEQUENCE [LARGE SCALE GENOMIC DNA]</scope>
    <source>
        <strain evidence="2 3">CIRM-BRFM 2984</strain>
    </source>
</reference>
<dbReference type="EMBL" id="JAWWNJ010000115">
    <property type="protein sequence ID" value="KAK6991770.1"/>
    <property type="molecule type" value="Genomic_DNA"/>
</dbReference>
<dbReference type="SMART" id="SM00225">
    <property type="entry name" value="BTB"/>
    <property type="match status" value="1"/>
</dbReference>
<dbReference type="SUPFAM" id="SSF54695">
    <property type="entry name" value="POZ domain"/>
    <property type="match status" value="1"/>
</dbReference>